<dbReference type="InterPro" id="IPR036291">
    <property type="entry name" value="NAD(P)-bd_dom_sf"/>
</dbReference>
<dbReference type="InterPro" id="IPR002347">
    <property type="entry name" value="SDR_fam"/>
</dbReference>
<name>A0A846RW58_9MICC</name>
<accession>A0A846RW58</accession>
<dbReference type="GO" id="GO:0016491">
    <property type="term" value="F:oxidoreductase activity"/>
    <property type="evidence" value="ECO:0007669"/>
    <property type="project" value="UniProtKB-KW"/>
</dbReference>
<dbReference type="Pfam" id="PF00106">
    <property type="entry name" value="adh_short"/>
    <property type="match status" value="1"/>
</dbReference>
<dbReference type="PANTHER" id="PTHR43477:SF1">
    <property type="entry name" value="DIHYDROANTICAPSIN 7-DEHYDROGENASE"/>
    <property type="match status" value="1"/>
</dbReference>
<evidence type="ECO:0000313" key="4">
    <source>
        <dbReference type="Proteomes" id="UP000547458"/>
    </source>
</evidence>
<dbReference type="PRINTS" id="PR00081">
    <property type="entry name" value="GDHRDH"/>
</dbReference>
<organism evidence="3 4">
    <name type="scientific">Arthrobacter pigmenti</name>
    <dbReference type="NCBI Taxonomy" id="271432"/>
    <lineage>
        <taxon>Bacteria</taxon>
        <taxon>Bacillati</taxon>
        <taxon>Actinomycetota</taxon>
        <taxon>Actinomycetes</taxon>
        <taxon>Micrococcales</taxon>
        <taxon>Micrococcaceae</taxon>
        <taxon>Arthrobacter</taxon>
    </lineage>
</organism>
<dbReference type="AlphaFoldDB" id="A0A846RW58"/>
<comment type="caution">
    <text evidence="3">The sequence shown here is derived from an EMBL/GenBank/DDBJ whole genome shotgun (WGS) entry which is preliminary data.</text>
</comment>
<comment type="similarity">
    <text evidence="1">Belongs to the short-chain dehydrogenases/reductases (SDR) family.</text>
</comment>
<dbReference type="CDD" id="cd05233">
    <property type="entry name" value="SDR_c"/>
    <property type="match status" value="1"/>
</dbReference>
<evidence type="ECO:0000313" key="3">
    <source>
        <dbReference type="EMBL" id="NJC22481.1"/>
    </source>
</evidence>
<proteinExistence type="inferred from homology"/>
<keyword evidence="4" id="KW-1185">Reference proteome</keyword>
<dbReference type="PANTHER" id="PTHR43477">
    <property type="entry name" value="DIHYDROANTICAPSIN 7-DEHYDROGENASE"/>
    <property type="match status" value="1"/>
</dbReference>
<evidence type="ECO:0000256" key="2">
    <source>
        <dbReference type="ARBA" id="ARBA00023002"/>
    </source>
</evidence>
<dbReference type="Gene3D" id="3.40.50.720">
    <property type="entry name" value="NAD(P)-binding Rossmann-like Domain"/>
    <property type="match status" value="1"/>
</dbReference>
<dbReference type="SUPFAM" id="SSF51735">
    <property type="entry name" value="NAD(P)-binding Rossmann-fold domains"/>
    <property type="match status" value="1"/>
</dbReference>
<sequence length="238" mass="24435">MSDHSSLHVLIAGATSQAGIATAEALSAAGAKVIAVGSDSGRLQSALGHMPTVELRTCNLADAAAVGSLAARLRDEGIAVDGLIHLVGGWRGGSGIEGQAEEDYEFLHTSVLTTLRNTTRSFVSDLERSARGRLAIVSATAVDQPTAGNASYAAVKAAAETWVRAVAHEFAGQSESDAKGPAAAIVVVKALLDDGMQAARPDRRFPGYTHVRDLAATLAGLFDQAPAAINGQRLVLAD</sequence>
<dbReference type="RefSeq" id="WP_167993112.1">
    <property type="nucleotide sequence ID" value="NZ_JAATJL010000001.1"/>
</dbReference>
<protein>
    <submittedName>
        <fullName evidence="3">NADP-dependent 3-hydroxy acid dehydrogenase YdfG</fullName>
    </submittedName>
</protein>
<evidence type="ECO:0000256" key="1">
    <source>
        <dbReference type="ARBA" id="ARBA00006484"/>
    </source>
</evidence>
<gene>
    <name evidence="3" type="ORF">BJ994_001557</name>
</gene>
<keyword evidence="2" id="KW-0560">Oxidoreductase</keyword>
<dbReference type="EMBL" id="JAATJL010000001">
    <property type="protein sequence ID" value="NJC22481.1"/>
    <property type="molecule type" value="Genomic_DNA"/>
</dbReference>
<reference evidence="3 4" key="1">
    <citation type="submission" date="2020-03" db="EMBL/GenBank/DDBJ databases">
        <title>Sequencing the genomes of 1000 actinobacteria strains.</title>
        <authorList>
            <person name="Klenk H.-P."/>
        </authorList>
    </citation>
    <scope>NUCLEOTIDE SEQUENCE [LARGE SCALE GENOMIC DNA]</scope>
    <source>
        <strain evidence="3 4">DSM 16403</strain>
    </source>
</reference>
<dbReference type="Proteomes" id="UP000547458">
    <property type="component" value="Unassembled WGS sequence"/>
</dbReference>
<dbReference type="InterPro" id="IPR051122">
    <property type="entry name" value="SDR_DHRS6-like"/>
</dbReference>